<evidence type="ECO:0000256" key="1">
    <source>
        <dbReference type="ARBA" id="ARBA00004651"/>
    </source>
</evidence>
<evidence type="ECO:0000256" key="2">
    <source>
        <dbReference type="ARBA" id="ARBA00022475"/>
    </source>
</evidence>
<keyword evidence="3" id="KW-0808">Transferase</keyword>
<name>A0A512BEW9_9BACT</name>
<protein>
    <submittedName>
        <fullName evidence="9">Membrane protein</fullName>
    </submittedName>
</protein>
<feature type="transmembrane region" description="Helical" evidence="8">
    <location>
        <begin position="134"/>
        <end position="155"/>
    </location>
</feature>
<reference evidence="9 10" key="1">
    <citation type="submission" date="2019-07" db="EMBL/GenBank/DDBJ databases">
        <title>Whole genome shotgun sequence of Segetibacter aerophilus NBRC 106135.</title>
        <authorList>
            <person name="Hosoyama A."/>
            <person name="Uohara A."/>
            <person name="Ohji S."/>
            <person name="Ichikawa N."/>
        </authorList>
    </citation>
    <scope>NUCLEOTIDE SEQUENCE [LARGE SCALE GENOMIC DNA]</scope>
    <source>
        <strain evidence="9 10">NBRC 106135</strain>
    </source>
</reference>
<feature type="transmembrane region" description="Helical" evidence="8">
    <location>
        <begin position="261"/>
        <end position="279"/>
    </location>
</feature>
<evidence type="ECO:0000256" key="4">
    <source>
        <dbReference type="ARBA" id="ARBA00022692"/>
    </source>
</evidence>
<dbReference type="GO" id="GO:0005886">
    <property type="term" value="C:plasma membrane"/>
    <property type="evidence" value="ECO:0007669"/>
    <property type="project" value="UniProtKB-SubCell"/>
</dbReference>
<dbReference type="OrthoDB" id="1070018at2"/>
<dbReference type="EMBL" id="BJYT01000011">
    <property type="protein sequence ID" value="GEO10498.1"/>
    <property type="molecule type" value="Genomic_DNA"/>
</dbReference>
<dbReference type="RefSeq" id="WP_147204608.1">
    <property type="nucleotide sequence ID" value="NZ_BJYT01000011.1"/>
</dbReference>
<dbReference type="InterPro" id="IPR018584">
    <property type="entry name" value="GT87"/>
</dbReference>
<keyword evidence="5 8" id="KW-1133">Transmembrane helix</keyword>
<feature type="transmembrane region" description="Helical" evidence="8">
    <location>
        <begin position="197"/>
        <end position="218"/>
    </location>
</feature>
<comment type="subcellular location">
    <subcellularLocation>
        <location evidence="1">Cell membrane</location>
        <topology evidence="1">Multi-pass membrane protein</topology>
    </subcellularLocation>
</comment>
<feature type="transmembrane region" description="Helical" evidence="8">
    <location>
        <begin position="20"/>
        <end position="39"/>
    </location>
</feature>
<accession>A0A512BEW9</accession>
<evidence type="ECO:0000313" key="10">
    <source>
        <dbReference type="Proteomes" id="UP000321513"/>
    </source>
</evidence>
<evidence type="ECO:0000256" key="8">
    <source>
        <dbReference type="SAM" id="Phobius"/>
    </source>
</evidence>
<organism evidence="9 10">
    <name type="scientific">Segetibacter aerophilus</name>
    <dbReference type="NCBI Taxonomy" id="670293"/>
    <lineage>
        <taxon>Bacteria</taxon>
        <taxon>Pseudomonadati</taxon>
        <taxon>Bacteroidota</taxon>
        <taxon>Chitinophagia</taxon>
        <taxon>Chitinophagales</taxon>
        <taxon>Chitinophagaceae</taxon>
        <taxon>Segetibacter</taxon>
    </lineage>
</organism>
<feature type="transmembrane region" description="Helical" evidence="8">
    <location>
        <begin position="161"/>
        <end position="185"/>
    </location>
</feature>
<dbReference type="AlphaFoldDB" id="A0A512BEW9"/>
<evidence type="ECO:0000256" key="7">
    <source>
        <dbReference type="ARBA" id="ARBA00024033"/>
    </source>
</evidence>
<keyword evidence="2" id="KW-1003">Cell membrane</keyword>
<comment type="caution">
    <text evidence="9">The sequence shown here is derived from an EMBL/GenBank/DDBJ whole genome shotgun (WGS) entry which is preliminary data.</text>
</comment>
<feature type="transmembrane region" description="Helical" evidence="8">
    <location>
        <begin position="336"/>
        <end position="354"/>
    </location>
</feature>
<keyword evidence="6 8" id="KW-0472">Membrane</keyword>
<feature type="transmembrane region" description="Helical" evidence="8">
    <location>
        <begin position="95"/>
        <end position="113"/>
    </location>
</feature>
<proteinExistence type="inferred from homology"/>
<evidence type="ECO:0000256" key="6">
    <source>
        <dbReference type="ARBA" id="ARBA00023136"/>
    </source>
</evidence>
<keyword evidence="4 8" id="KW-0812">Transmembrane</keyword>
<evidence type="ECO:0000256" key="5">
    <source>
        <dbReference type="ARBA" id="ARBA00022989"/>
    </source>
</evidence>
<comment type="similarity">
    <text evidence="7">Belongs to the glycosyltransferase 87 family.</text>
</comment>
<sequence>MSFNFLFKDVSFGGNRKVPFVYVLWFTLALIAVLAELLHHSINNYLIFKNVFWHVLHQKNLYLYYADEYQDHNLYGPIFSFIIAPFAILPDWLGVILWVMFNAFVLFVAIRQLPLSEKAIKTVFLISAIDFMTAGHNVQFNAIVAALIIFSYTFVQKGKDFWAAFFLALGILAKIYGVVGILFFLFSKNKIKFTGSFLFWLAVLFVLPMLISSPAFIIQTYKDWMNTIAEKNLLNMVHTEVNMQDLSVMGIIRRTGISSEISNLFVLVPAVVLLGLPLLRLNLYSNLVYQLYYLGLALISVVIFSSGAESATYVIATVGVAIWFVLNMHRATAYEIAALVFVLIVTSLSSTDLVPQIIKHNIIRTYALKALPCLVVWLMIIYNVGFKKEATLQSPNVVPSSDNSLAPGNSNR</sequence>
<feature type="transmembrane region" description="Helical" evidence="8">
    <location>
        <begin position="291"/>
        <end position="324"/>
    </location>
</feature>
<dbReference type="GO" id="GO:0016758">
    <property type="term" value="F:hexosyltransferase activity"/>
    <property type="evidence" value="ECO:0007669"/>
    <property type="project" value="InterPro"/>
</dbReference>
<dbReference type="Proteomes" id="UP000321513">
    <property type="component" value="Unassembled WGS sequence"/>
</dbReference>
<evidence type="ECO:0000256" key="3">
    <source>
        <dbReference type="ARBA" id="ARBA00022679"/>
    </source>
</evidence>
<gene>
    <name evidence="9" type="ORF">SAE01_29940</name>
</gene>
<keyword evidence="10" id="KW-1185">Reference proteome</keyword>
<evidence type="ECO:0000313" key="9">
    <source>
        <dbReference type="EMBL" id="GEO10498.1"/>
    </source>
</evidence>
<dbReference type="Pfam" id="PF09594">
    <property type="entry name" value="GT87"/>
    <property type="match status" value="1"/>
</dbReference>
<feature type="transmembrane region" description="Helical" evidence="8">
    <location>
        <begin position="366"/>
        <end position="385"/>
    </location>
</feature>